<dbReference type="Proteomes" id="UP001217325">
    <property type="component" value="Unassembled WGS sequence"/>
</dbReference>
<feature type="region of interest" description="Disordered" evidence="4">
    <location>
        <begin position="1"/>
        <end position="25"/>
    </location>
</feature>
<evidence type="ECO:0000256" key="4">
    <source>
        <dbReference type="SAM" id="MobiDB-lite"/>
    </source>
</evidence>
<sequence length="261" mass="27984">MTADRATAGPRSGKQIGDETHFSGQQPRAVQKALGMLEAVAHLGPGTTAKEIATFAGVPSATAYRMLNLLVAEGFLVRVPDLSGFALGRRTAELSHAASSSGPAPTLHERVEDMRTHTRFGLHVASFAGGRLRFVDKDPDHEIIGIAALAKNLHANALGKVLLAHDERLLSGLELRRVTEFTLGDFDALYEQLRSVRLQGFAFENQECRLGRSAVAVPVRDHADQVAGGLCVQGASGRVTDEDRELVGFLLDCARQLTGLL</sequence>
<dbReference type="InterPro" id="IPR036388">
    <property type="entry name" value="WH-like_DNA-bd_sf"/>
</dbReference>
<evidence type="ECO:0000256" key="1">
    <source>
        <dbReference type="ARBA" id="ARBA00023015"/>
    </source>
</evidence>
<keyword evidence="2" id="KW-0238">DNA-binding</keyword>
<dbReference type="PANTHER" id="PTHR30136">
    <property type="entry name" value="HELIX-TURN-HELIX TRANSCRIPTIONAL REGULATOR, ICLR FAMILY"/>
    <property type="match status" value="1"/>
</dbReference>
<dbReference type="SUPFAM" id="SSF55781">
    <property type="entry name" value="GAF domain-like"/>
    <property type="match status" value="1"/>
</dbReference>
<dbReference type="PROSITE" id="PS51077">
    <property type="entry name" value="HTH_ICLR"/>
    <property type="match status" value="1"/>
</dbReference>
<accession>A0A069J9M9</accession>
<dbReference type="RefSeq" id="WP_020909339.1">
    <property type="nucleotide sequence ID" value="NZ_JAGGNM010000286.1"/>
</dbReference>
<name>A0A069J9M9_RHOSG</name>
<dbReference type="InterPro" id="IPR014757">
    <property type="entry name" value="Tscrpt_reg_IclR_C"/>
</dbReference>
<proteinExistence type="predicted"/>
<dbReference type="InterPro" id="IPR036390">
    <property type="entry name" value="WH_DNA-bd_sf"/>
</dbReference>
<evidence type="ECO:0000256" key="3">
    <source>
        <dbReference type="ARBA" id="ARBA00023163"/>
    </source>
</evidence>
<dbReference type="Proteomes" id="UP000230886">
    <property type="component" value="Unassembled WGS sequence"/>
</dbReference>
<feature type="domain" description="HTH iclR-type" evidence="5">
    <location>
        <begin position="27"/>
        <end position="89"/>
    </location>
</feature>
<evidence type="ECO:0000313" key="7">
    <source>
        <dbReference type="EMBL" id="MDE8648309.1"/>
    </source>
</evidence>
<dbReference type="Gene3D" id="3.30.450.40">
    <property type="match status" value="1"/>
</dbReference>
<dbReference type="InterPro" id="IPR050707">
    <property type="entry name" value="HTH_MetabolicPath_Reg"/>
</dbReference>
<dbReference type="InterPro" id="IPR005471">
    <property type="entry name" value="Tscrpt_reg_IclR_N"/>
</dbReference>
<dbReference type="GO" id="GO:0003700">
    <property type="term" value="F:DNA-binding transcription factor activity"/>
    <property type="evidence" value="ECO:0007669"/>
    <property type="project" value="TreeGrafter"/>
</dbReference>
<dbReference type="PROSITE" id="PS51078">
    <property type="entry name" value="ICLR_ED"/>
    <property type="match status" value="1"/>
</dbReference>
<keyword evidence="1" id="KW-0805">Transcription regulation</keyword>
<keyword evidence="3" id="KW-0804">Transcription</keyword>
<organism evidence="8 9">
    <name type="scientific">Rhodococcus qingshengii</name>
    <dbReference type="NCBI Taxonomy" id="334542"/>
    <lineage>
        <taxon>Bacteria</taxon>
        <taxon>Bacillati</taxon>
        <taxon>Actinomycetota</taxon>
        <taxon>Actinomycetes</taxon>
        <taxon>Mycobacteriales</taxon>
        <taxon>Nocardiaceae</taxon>
        <taxon>Rhodococcus</taxon>
        <taxon>Rhodococcus erythropolis group</taxon>
    </lineage>
</organism>
<protein>
    <submittedName>
        <fullName evidence="8">IclR family transcriptional regulator</fullName>
    </submittedName>
</protein>
<evidence type="ECO:0000256" key="2">
    <source>
        <dbReference type="ARBA" id="ARBA00023125"/>
    </source>
</evidence>
<reference evidence="8 9" key="1">
    <citation type="submission" date="2017-07" db="EMBL/GenBank/DDBJ databases">
        <title>Draft sequence of Rhodococcus enclensis 23b-28.</title>
        <authorList>
            <person name="Besaury L."/>
            <person name="Sancelme M."/>
            <person name="Amato P."/>
            <person name="Lallement A."/>
            <person name="Delort A.-M."/>
        </authorList>
    </citation>
    <scope>NUCLEOTIDE SEQUENCE [LARGE SCALE GENOMIC DNA]</scope>
    <source>
        <strain evidence="8 9">23b-28</strain>
    </source>
</reference>
<dbReference type="AlphaFoldDB" id="A0A069J9M9"/>
<dbReference type="EMBL" id="JARDXE010000018">
    <property type="protein sequence ID" value="MDE8648309.1"/>
    <property type="molecule type" value="Genomic_DNA"/>
</dbReference>
<dbReference type="GO" id="GO:0003677">
    <property type="term" value="F:DNA binding"/>
    <property type="evidence" value="ECO:0007669"/>
    <property type="project" value="UniProtKB-KW"/>
</dbReference>
<dbReference type="Gene3D" id="1.10.10.10">
    <property type="entry name" value="Winged helix-like DNA-binding domain superfamily/Winged helix DNA-binding domain"/>
    <property type="match status" value="1"/>
</dbReference>
<dbReference type="EMBL" id="NOVD01000030">
    <property type="protein sequence ID" value="PCK24435.1"/>
    <property type="molecule type" value="Genomic_DNA"/>
</dbReference>
<gene>
    <name evidence="8" type="ORF">CHR55_25965</name>
    <name evidence="7" type="ORF">PXH69_25405</name>
</gene>
<dbReference type="Pfam" id="PF01614">
    <property type="entry name" value="IclR_C"/>
    <property type="match status" value="1"/>
</dbReference>
<evidence type="ECO:0000259" key="5">
    <source>
        <dbReference type="PROSITE" id="PS51077"/>
    </source>
</evidence>
<evidence type="ECO:0000259" key="6">
    <source>
        <dbReference type="PROSITE" id="PS51078"/>
    </source>
</evidence>
<dbReference type="SUPFAM" id="SSF46785">
    <property type="entry name" value="Winged helix' DNA-binding domain"/>
    <property type="match status" value="1"/>
</dbReference>
<comment type="caution">
    <text evidence="8">The sequence shown here is derived from an EMBL/GenBank/DDBJ whole genome shotgun (WGS) entry which is preliminary data.</text>
</comment>
<feature type="domain" description="IclR-ED" evidence="6">
    <location>
        <begin position="62"/>
        <end position="261"/>
    </location>
</feature>
<dbReference type="GO" id="GO:0045892">
    <property type="term" value="P:negative regulation of DNA-templated transcription"/>
    <property type="evidence" value="ECO:0007669"/>
    <property type="project" value="TreeGrafter"/>
</dbReference>
<accession>A0A2A5J4B7</accession>
<dbReference type="InterPro" id="IPR029016">
    <property type="entry name" value="GAF-like_dom_sf"/>
</dbReference>
<dbReference type="SMART" id="SM00346">
    <property type="entry name" value="HTH_ICLR"/>
    <property type="match status" value="1"/>
</dbReference>
<dbReference type="PANTHER" id="PTHR30136:SF35">
    <property type="entry name" value="HTH-TYPE TRANSCRIPTIONAL REGULATOR RV1719"/>
    <property type="match status" value="1"/>
</dbReference>
<evidence type="ECO:0000313" key="9">
    <source>
        <dbReference type="Proteomes" id="UP000230886"/>
    </source>
</evidence>
<dbReference type="Pfam" id="PF09339">
    <property type="entry name" value="HTH_IclR"/>
    <property type="match status" value="1"/>
</dbReference>
<reference evidence="7" key="2">
    <citation type="submission" date="2023-02" db="EMBL/GenBank/DDBJ databases">
        <title>A novel hydrolase synthesized by Rhodococcus erythropolis HQ is responsible for the detoxification of Zearalenone.</title>
        <authorList>
            <person name="Hu J."/>
            <person name="Xu J."/>
        </authorList>
    </citation>
    <scope>NUCLEOTIDE SEQUENCE</scope>
    <source>
        <strain evidence="7">HQ</strain>
    </source>
</reference>
<evidence type="ECO:0000313" key="8">
    <source>
        <dbReference type="EMBL" id="PCK24435.1"/>
    </source>
</evidence>